<proteinExistence type="predicted"/>
<dbReference type="GO" id="GO:0003955">
    <property type="term" value="F:NAD(P)H dehydrogenase (quinone) activity"/>
    <property type="evidence" value="ECO:0007669"/>
    <property type="project" value="TreeGrafter"/>
</dbReference>
<dbReference type="OrthoDB" id="9798454at2"/>
<organism evidence="3 4">
    <name type="scientific">Budvicia aquatica</name>
    <dbReference type="NCBI Taxonomy" id="82979"/>
    <lineage>
        <taxon>Bacteria</taxon>
        <taxon>Pseudomonadati</taxon>
        <taxon>Pseudomonadota</taxon>
        <taxon>Gammaproteobacteria</taxon>
        <taxon>Enterobacterales</taxon>
        <taxon>Budviciaceae</taxon>
        <taxon>Budvicia</taxon>
    </lineage>
</organism>
<reference evidence="4" key="1">
    <citation type="submission" date="2017-09" db="EMBL/GenBank/DDBJ databases">
        <title>FDA dAtabase for Regulatory Grade micrObial Sequences (FDA-ARGOS): Supporting development and validation of Infectious Disease Dx tests.</title>
        <authorList>
            <person name="Minogue T."/>
            <person name="Wolcott M."/>
            <person name="Wasieloski L."/>
            <person name="Aguilar W."/>
            <person name="Moore D."/>
            <person name="Tallon L."/>
            <person name="Sadzewicz L."/>
            <person name="Ott S."/>
            <person name="Zhao X."/>
            <person name="Nagaraj S."/>
            <person name="Vavikolanu K."/>
            <person name="Aluvathingal J."/>
            <person name="Nadendla S."/>
            <person name="Sichtig H."/>
        </authorList>
    </citation>
    <scope>NUCLEOTIDE SEQUENCE [LARGE SCALE GENOMIC DNA]</scope>
    <source>
        <strain evidence="4">FDAARGOS_387</strain>
    </source>
</reference>
<evidence type="ECO:0000313" key="4">
    <source>
        <dbReference type="Proteomes" id="UP000224974"/>
    </source>
</evidence>
<keyword evidence="1" id="KW-0560">Oxidoreductase</keyword>
<protein>
    <submittedName>
        <fullName evidence="3">Flavodoxin family protein</fullName>
    </submittedName>
</protein>
<feature type="domain" description="Flavodoxin-like fold" evidence="2">
    <location>
        <begin position="1"/>
        <end position="171"/>
    </location>
</feature>
<keyword evidence="4" id="KW-1185">Reference proteome</keyword>
<sequence length="176" mass="20276">MKTLIVVSHPNLTHSVVNKRWIEELKKYPDLYTVHDLYQAYPDGVIDVAKEQALVEQHGNLILQFPLYWFNCPPRLKQWLDEVFLYGWAYGSTSGYKLKSHKIALAVSAGISQEDFVEGGQYNGSLQQILQPFELTAKYVQADYAEPYLFYDAEFKLIPERVEASAKGYIEYLSTL</sequence>
<dbReference type="PANTHER" id="PTHR47307">
    <property type="entry name" value="GLUTATHIONE-REGULATED POTASSIUM-EFFLUX SYSTEM ANCILLARY PROTEIN KEFG"/>
    <property type="match status" value="1"/>
</dbReference>
<dbReference type="STRING" id="1111728.GCA_000427805_00165"/>
<accession>A0A2C6DPI2</accession>
<dbReference type="AlphaFoldDB" id="A0A2C6DPI2"/>
<dbReference type="Proteomes" id="UP000224974">
    <property type="component" value="Unassembled WGS sequence"/>
</dbReference>
<dbReference type="Gene3D" id="3.40.50.360">
    <property type="match status" value="1"/>
</dbReference>
<dbReference type="Pfam" id="PF02525">
    <property type="entry name" value="Flavodoxin_2"/>
    <property type="match status" value="1"/>
</dbReference>
<comment type="caution">
    <text evidence="3">The sequence shown here is derived from an EMBL/GenBank/DDBJ whole genome shotgun (WGS) entry which is preliminary data.</text>
</comment>
<dbReference type="EMBL" id="PDDX01000001">
    <property type="protein sequence ID" value="PHI30603.1"/>
    <property type="molecule type" value="Genomic_DNA"/>
</dbReference>
<dbReference type="InterPro" id="IPR003680">
    <property type="entry name" value="Flavodoxin_fold"/>
</dbReference>
<evidence type="ECO:0000259" key="2">
    <source>
        <dbReference type="Pfam" id="PF02525"/>
    </source>
</evidence>
<evidence type="ECO:0000313" key="3">
    <source>
        <dbReference type="EMBL" id="PHI30603.1"/>
    </source>
</evidence>
<dbReference type="PANTHER" id="PTHR47307:SF1">
    <property type="entry name" value="GLUTATHIONE-REGULATED POTASSIUM-EFFLUX SYSTEM ANCILLARY PROTEIN KEFG"/>
    <property type="match status" value="1"/>
</dbReference>
<dbReference type="RefSeq" id="WP_029092810.1">
    <property type="nucleotide sequence ID" value="NZ_PDDX01000001.1"/>
</dbReference>
<gene>
    <name evidence="3" type="ORF">CRN84_15285</name>
</gene>
<name>A0A2C6DPI2_9GAMM</name>
<dbReference type="InterPro" id="IPR029039">
    <property type="entry name" value="Flavoprotein-like_sf"/>
</dbReference>
<dbReference type="GO" id="GO:0009055">
    <property type="term" value="F:electron transfer activity"/>
    <property type="evidence" value="ECO:0007669"/>
    <property type="project" value="TreeGrafter"/>
</dbReference>
<dbReference type="SUPFAM" id="SSF52218">
    <property type="entry name" value="Flavoproteins"/>
    <property type="match status" value="1"/>
</dbReference>
<evidence type="ECO:0000256" key="1">
    <source>
        <dbReference type="ARBA" id="ARBA00023002"/>
    </source>
</evidence>
<dbReference type="GO" id="GO:0010181">
    <property type="term" value="F:FMN binding"/>
    <property type="evidence" value="ECO:0007669"/>
    <property type="project" value="TreeGrafter"/>
</dbReference>
<dbReference type="InterPro" id="IPR046980">
    <property type="entry name" value="KefG/KefF"/>
</dbReference>